<evidence type="ECO:0000256" key="5">
    <source>
        <dbReference type="SAM" id="Phobius"/>
    </source>
</evidence>
<feature type="transmembrane region" description="Helical" evidence="5">
    <location>
        <begin position="12"/>
        <end position="29"/>
    </location>
</feature>
<evidence type="ECO:0000256" key="1">
    <source>
        <dbReference type="ARBA" id="ARBA00022670"/>
    </source>
</evidence>
<dbReference type="Gene3D" id="2.40.260.10">
    <property type="entry name" value="Sortase"/>
    <property type="match status" value="1"/>
</dbReference>
<evidence type="ECO:0000256" key="2">
    <source>
        <dbReference type="ARBA" id="ARBA00022801"/>
    </source>
</evidence>
<evidence type="ECO:0000313" key="7">
    <source>
        <dbReference type="Proteomes" id="UP000070260"/>
    </source>
</evidence>
<organism evidence="6 7">
    <name type="scientific">Clostridium perfringens</name>
    <dbReference type="NCBI Taxonomy" id="1502"/>
    <lineage>
        <taxon>Bacteria</taxon>
        <taxon>Bacillati</taxon>
        <taxon>Bacillota</taxon>
        <taxon>Clostridia</taxon>
        <taxon>Eubacteriales</taxon>
        <taxon>Clostridiaceae</taxon>
        <taxon>Clostridium</taxon>
    </lineage>
</organism>
<dbReference type="CDD" id="cd06165">
    <property type="entry name" value="Sortase_A"/>
    <property type="match status" value="1"/>
</dbReference>
<evidence type="ECO:0000313" key="6">
    <source>
        <dbReference type="EMBL" id="AMN34351.1"/>
    </source>
</evidence>
<keyword evidence="3" id="KW-0788">Thiol protease</keyword>
<gene>
    <name evidence="6" type="ORF">JFP838_00790</name>
</gene>
<keyword evidence="2" id="KW-0378">Hydrolase</keyword>
<dbReference type="GO" id="GO:0006508">
    <property type="term" value="P:proteolysis"/>
    <property type="evidence" value="ECO:0007669"/>
    <property type="project" value="UniProtKB-KW"/>
</dbReference>
<evidence type="ECO:0000256" key="4">
    <source>
        <dbReference type="PIRSR" id="PIRSR605754-1"/>
    </source>
</evidence>
<proteinExistence type="predicted"/>
<dbReference type="PATRIC" id="fig|1502.177.peg.135"/>
<protein>
    <submittedName>
        <fullName evidence="6">Sortase</fullName>
    </submittedName>
</protein>
<dbReference type="OrthoDB" id="1648028at2"/>
<sequence length="238" mass="26783">MKFKESKSRRYLINILLVTMSIIGIILILNDQIKDYFIKRNSKKYSVENLEINDIKKNKEMPASFDFDNVKEIDSKSVFIEQYKNKELPTIGGIAIPSVGINLPIFKGLSNEALIYGAGTMSKDQVMGKGNYSLASHHTKNPELLFTPLEKVKIGEKIYLTDLENIYVYDITSNQKVSPDSVYVLDEIPGKNIVTLVTCGESEGITRIVVQGELVSITPLNKSTQDMKNAFNIDSKTY</sequence>
<dbReference type="Proteomes" id="UP000070260">
    <property type="component" value="Chromosome"/>
</dbReference>
<keyword evidence="5" id="KW-0472">Membrane</keyword>
<dbReference type="SUPFAM" id="SSF63817">
    <property type="entry name" value="Sortase"/>
    <property type="match status" value="1"/>
</dbReference>
<dbReference type="InterPro" id="IPR023365">
    <property type="entry name" value="Sortase_dom-sf"/>
</dbReference>
<dbReference type="GO" id="GO:0008234">
    <property type="term" value="F:cysteine-type peptidase activity"/>
    <property type="evidence" value="ECO:0007669"/>
    <property type="project" value="UniProtKB-KW"/>
</dbReference>
<keyword evidence="1" id="KW-0645">Protease</keyword>
<name>A0A127EEI7_CLOPF</name>
<dbReference type="Pfam" id="PF04203">
    <property type="entry name" value="Sortase"/>
    <property type="match status" value="1"/>
</dbReference>
<keyword evidence="5" id="KW-1133">Transmembrane helix</keyword>
<dbReference type="NCBIfam" id="TIGR01076">
    <property type="entry name" value="sortase_fam"/>
    <property type="match status" value="1"/>
</dbReference>
<dbReference type="InterPro" id="IPR005754">
    <property type="entry name" value="Sortase"/>
</dbReference>
<reference evidence="6 7" key="1">
    <citation type="journal article" date="2016" name="PLoS ONE">
        <title>Plasmid Characterization and Chromosome Analysis of Two netF+ Clostridium perfringens Isolates Associated with Foal and Canine Necrotizing Enteritis.</title>
        <authorList>
            <person name="Mehdizadeh Gohari I."/>
            <person name="Kropinski A.M."/>
            <person name="Weese S.J."/>
            <person name="Parreira V.R."/>
            <person name="Whitehead A.E."/>
            <person name="Boerlin P."/>
            <person name="Prescott J.F."/>
        </authorList>
    </citation>
    <scope>NUCLEOTIDE SEQUENCE [LARGE SCALE GENOMIC DNA]</scope>
    <source>
        <strain evidence="6 7">JP838</strain>
    </source>
</reference>
<accession>A0A127EEI7</accession>
<feature type="active site" description="Proton donor/acceptor" evidence="4">
    <location>
        <position position="137"/>
    </location>
</feature>
<dbReference type="AlphaFoldDB" id="A0A127EEI7"/>
<dbReference type="RefSeq" id="WP_061426106.1">
    <property type="nucleotide sequence ID" value="NZ_CATNXK010000004.1"/>
</dbReference>
<dbReference type="EMBL" id="CP010994">
    <property type="protein sequence ID" value="AMN34351.1"/>
    <property type="molecule type" value="Genomic_DNA"/>
</dbReference>
<keyword evidence="5" id="KW-0812">Transmembrane</keyword>
<feature type="active site" description="Acyl-thioester intermediate" evidence="4">
    <location>
        <position position="199"/>
    </location>
</feature>
<dbReference type="InterPro" id="IPR042007">
    <property type="entry name" value="Sortase_A"/>
</dbReference>
<evidence type="ECO:0000256" key="3">
    <source>
        <dbReference type="ARBA" id="ARBA00022807"/>
    </source>
</evidence>